<evidence type="ECO:0000313" key="2">
    <source>
        <dbReference type="Proteomes" id="UP000507245"/>
    </source>
</evidence>
<keyword evidence="2" id="KW-1185">Reference proteome</keyword>
<protein>
    <submittedName>
        <fullName evidence="1">Uncharacterized protein</fullName>
    </submittedName>
</protein>
<dbReference type="Proteomes" id="UP000507245">
    <property type="component" value="Unassembled WGS sequence"/>
</dbReference>
<reference evidence="2" key="1">
    <citation type="journal article" date="2020" name="Genome Biol.">
        <title>Gamete binning: chromosome-level and haplotype-resolved genome assembly enabled by high-throughput single-cell sequencing of gamete genomes.</title>
        <authorList>
            <person name="Campoy J.A."/>
            <person name="Sun H."/>
            <person name="Goel M."/>
            <person name="Jiao W.-B."/>
            <person name="Folz-Donahue K."/>
            <person name="Wang N."/>
            <person name="Rubio M."/>
            <person name="Liu C."/>
            <person name="Kukat C."/>
            <person name="Ruiz D."/>
            <person name="Huettel B."/>
            <person name="Schneeberger K."/>
        </authorList>
    </citation>
    <scope>NUCLEOTIDE SEQUENCE [LARGE SCALE GENOMIC DNA]</scope>
    <source>
        <strain evidence="2">cv. Rojo Pasion</strain>
    </source>
</reference>
<gene>
    <name evidence="1" type="ORF">ORAREDHAP_LOCUS44902</name>
</gene>
<name>A0A6J5XW86_PRUAR</name>
<proteinExistence type="predicted"/>
<accession>A0A6J5XW86</accession>
<organism evidence="1 2">
    <name type="scientific">Prunus armeniaca</name>
    <name type="common">Apricot</name>
    <name type="synonym">Armeniaca vulgaris</name>
    <dbReference type="NCBI Taxonomy" id="36596"/>
    <lineage>
        <taxon>Eukaryota</taxon>
        <taxon>Viridiplantae</taxon>
        <taxon>Streptophyta</taxon>
        <taxon>Embryophyta</taxon>
        <taxon>Tracheophyta</taxon>
        <taxon>Spermatophyta</taxon>
        <taxon>Magnoliopsida</taxon>
        <taxon>eudicotyledons</taxon>
        <taxon>Gunneridae</taxon>
        <taxon>Pentapetalae</taxon>
        <taxon>rosids</taxon>
        <taxon>fabids</taxon>
        <taxon>Rosales</taxon>
        <taxon>Rosaceae</taxon>
        <taxon>Amygdaloideae</taxon>
        <taxon>Amygdaleae</taxon>
        <taxon>Prunus</taxon>
    </lineage>
</organism>
<dbReference type="EMBL" id="CAEKKB010000007">
    <property type="protein sequence ID" value="CAB4317939.1"/>
    <property type="molecule type" value="Genomic_DNA"/>
</dbReference>
<sequence>MTVQIFEYNGSAFPQWWARTATPLQAIEGSVFSFRQSPPVSREFVEFTISSLSASLVSPPMLRPCFRGFCFGTNCTSFVKTGT</sequence>
<evidence type="ECO:0000313" key="1">
    <source>
        <dbReference type="EMBL" id="CAB4317939.1"/>
    </source>
</evidence>
<dbReference type="AlphaFoldDB" id="A0A6J5XW86"/>